<name>A0A8B5Y7I1_BACLI</name>
<evidence type="ECO:0000313" key="2">
    <source>
        <dbReference type="Proteomes" id="UP000435910"/>
    </source>
</evidence>
<evidence type="ECO:0000313" key="1">
    <source>
        <dbReference type="EMBL" id="TWL22116.1"/>
    </source>
</evidence>
<comment type="caution">
    <text evidence="1">The sequence shown here is derived from an EMBL/GenBank/DDBJ whole genome shotgun (WGS) entry which is preliminary data.</text>
</comment>
<dbReference type="EMBL" id="NILC01000030">
    <property type="protein sequence ID" value="TWL22116.1"/>
    <property type="molecule type" value="Genomic_DNA"/>
</dbReference>
<dbReference type="AlphaFoldDB" id="A0A8B5Y7I1"/>
<gene>
    <name evidence="1" type="ORF">CHCC16736_0579</name>
</gene>
<dbReference type="Proteomes" id="UP000435910">
    <property type="component" value="Unassembled WGS sequence"/>
</dbReference>
<accession>A0A8B5Y7I1</accession>
<protein>
    <submittedName>
        <fullName evidence="1">Uncharacterized protein</fullName>
    </submittedName>
</protein>
<organism evidence="1 2">
    <name type="scientific">Bacillus licheniformis</name>
    <dbReference type="NCBI Taxonomy" id="1402"/>
    <lineage>
        <taxon>Bacteria</taxon>
        <taxon>Bacillati</taxon>
        <taxon>Bacillota</taxon>
        <taxon>Bacilli</taxon>
        <taxon>Bacillales</taxon>
        <taxon>Bacillaceae</taxon>
        <taxon>Bacillus</taxon>
    </lineage>
</organism>
<reference evidence="1 2" key="1">
    <citation type="submission" date="2019-06" db="EMBL/GenBank/DDBJ databases">
        <title>Genome sequence analysis of &gt;100 Bacillus licheniformis strains suggests intrinsic resistance to this species.</title>
        <authorList>
            <person name="Wels M."/>
            <person name="Siezen R.J."/>
            <person name="Johansen E."/>
            <person name="Stuer-Lauridsen B."/>
            <person name="Bjerre K."/>
            <person name="Nielsen B.K.K."/>
        </authorList>
    </citation>
    <scope>NUCLEOTIDE SEQUENCE [LARGE SCALE GENOMIC DNA]</scope>
    <source>
        <strain evidence="1 2">BAC-16736</strain>
    </source>
</reference>
<sequence>MFSTGAVFILNYETLSISSPKSIKETSDAKGFWNILTIA</sequence>
<proteinExistence type="predicted"/>